<dbReference type="SUPFAM" id="SSF53822">
    <property type="entry name" value="Periplasmic binding protein-like I"/>
    <property type="match status" value="1"/>
</dbReference>
<feature type="transmembrane region" description="Helical" evidence="10">
    <location>
        <begin position="669"/>
        <end position="688"/>
    </location>
</feature>
<evidence type="ECO:0000256" key="3">
    <source>
        <dbReference type="ARBA" id="ARBA00022692"/>
    </source>
</evidence>
<dbReference type="Proteomes" id="UP001165740">
    <property type="component" value="Chromosome 15"/>
</dbReference>
<dbReference type="PRINTS" id="PR00248">
    <property type="entry name" value="GPCRMGR"/>
</dbReference>
<dbReference type="InterPro" id="IPR011500">
    <property type="entry name" value="GPCR_3_9-Cys_dom"/>
</dbReference>
<evidence type="ECO:0000256" key="2">
    <source>
        <dbReference type="ARBA" id="ARBA00022475"/>
    </source>
</evidence>
<dbReference type="InterPro" id="IPR017978">
    <property type="entry name" value="GPCR_3_C"/>
</dbReference>
<dbReference type="InterPro" id="IPR000337">
    <property type="entry name" value="GPCR_3"/>
</dbReference>
<dbReference type="AlphaFoldDB" id="A0A9W2YZC0"/>
<dbReference type="InterPro" id="IPR050726">
    <property type="entry name" value="mGluR"/>
</dbReference>
<keyword evidence="9" id="KW-0807">Transducer</keyword>
<dbReference type="GO" id="GO:0004930">
    <property type="term" value="F:G protein-coupled receptor activity"/>
    <property type="evidence" value="ECO:0007669"/>
    <property type="project" value="UniProtKB-KW"/>
</dbReference>
<evidence type="ECO:0000256" key="10">
    <source>
        <dbReference type="SAM" id="Phobius"/>
    </source>
</evidence>
<evidence type="ECO:0000259" key="12">
    <source>
        <dbReference type="PROSITE" id="PS50259"/>
    </source>
</evidence>
<organism evidence="13 14">
    <name type="scientific">Biomphalaria glabrata</name>
    <name type="common">Bloodfluke planorb</name>
    <name type="synonym">Freshwater snail</name>
    <dbReference type="NCBI Taxonomy" id="6526"/>
    <lineage>
        <taxon>Eukaryota</taxon>
        <taxon>Metazoa</taxon>
        <taxon>Spiralia</taxon>
        <taxon>Lophotrochozoa</taxon>
        <taxon>Mollusca</taxon>
        <taxon>Gastropoda</taxon>
        <taxon>Heterobranchia</taxon>
        <taxon>Euthyneura</taxon>
        <taxon>Panpulmonata</taxon>
        <taxon>Hygrophila</taxon>
        <taxon>Lymnaeoidea</taxon>
        <taxon>Planorbidae</taxon>
        <taxon>Biomphalaria</taxon>
    </lineage>
</organism>
<keyword evidence="4 10" id="KW-1133">Transmembrane helix</keyword>
<protein>
    <submittedName>
        <fullName evidence="14">Metabotropic glutamate receptor 3-like</fullName>
    </submittedName>
</protein>
<keyword evidence="13" id="KW-1185">Reference proteome</keyword>
<dbReference type="Gene3D" id="3.40.50.2300">
    <property type="match status" value="2"/>
</dbReference>
<keyword evidence="5" id="KW-0297">G-protein coupled receptor</keyword>
<evidence type="ECO:0000313" key="13">
    <source>
        <dbReference type="Proteomes" id="UP001165740"/>
    </source>
</evidence>
<gene>
    <name evidence="14" type="primary">LOC106067863</name>
</gene>
<feature type="transmembrane region" description="Helical" evidence="10">
    <location>
        <begin position="882"/>
        <end position="904"/>
    </location>
</feature>
<dbReference type="InterPro" id="IPR028082">
    <property type="entry name" value="Peripla_BP_I"/>
</dbReference>
<feature type="transmembrane region" description="Helical" evidence="10">
    <location>
        <begin position="646"/>
        <end position="663"/>
    </location>
</feature>
<dbReference type="Gene3D" id="2.10.50.30">
    <property type="entry name" value="GPCR, family 3, nine cysteines domain"/>
    <property type="match status" value="1"/>
</dbReference>
<keyword evidence="11" id="KW-0732">Signal</keyword>
<dbReference type="RefSeq" id="XP_055867990.1">
    <property type="nucleotide sequence ID" value="XM_056012015.1"/>
</dbReference>
<name>A0A9W2YZC0_BIOGL</name>
<evidence type="ECO:0000313" key="14">
    <source>
        <dbReference type="RefSeq" id="XP_055867990.1"/>
    </source>
</evidence>
<dbReference type="GeneID" id="106067863"/>
<keyword evidence="7" id="KW-0675">Receptor</keyword>
<evidence type="ECO:0000256" key="5">
    <source>
        <dbReference type="ARBA" id="ARBA00023040"/>
    </source>
</evidence>
<reference evidence="14" key="1">
    <citation type="submission" date="2025-08" db="UniProtKB">
        <authorList>
            <consortium name="RefSeq"/>
        </authorList>
    </citation>
    <scope>IDENTIFICATION</scope>
</reference>
<keyword evidence="3 10" id="KW-0812">Transmembrane</keyword>
<dbReference type="Pfam" id="PF07562">
    <property type="entry name" value="NCD3G"/>
    <property type="match status" value="1"/>
</dbReference>
<proteinExistence type="predicted"/>
<evidence type="ECO:0000256" key="8">
    <source>
        <dbReference type="ARBA" id="ARBA00023180"/>
    </source>
</evidence>
<evidence type="ECO:0000256" key="1">
    <source>
        <dbReference type="ARBA" id="ARBA00004651"/>
    </source>
</evidence>
<feature type="transmembrane region" description="Helical" evidence="10">
    <location>
        <begin position="910"/>
        <end position="933"/>
    </location>
</feature>
<dbReference type="GO" id="GO:0005886">
    <property type="term" value="C:plasma membrane"/>
    <property type="evidence" value="ECO:0007669"/>
    <property type="project" value="UniProtKB-SubCell"/>
</dbReference>
<keyword evidence="6 10" id="KW-0472">Membrane</keyword>
<dbReference type="InterPro" id="IPR038550">
    <property type="entry name" value="GPCR_3_9-Cys_sf"/>
</dbReference>
<evidence type="ECO:0000256" key="9">
    <source>
        <dbReference type="ARBA" id="ARBA00023224"/>
    </source>
</evidence>
<feature type="chain" id="PRO_5040902059" evidence="11">
    <location>
        <begin position="23"/>
        <end position="979"/>
    </location>
</feature>
<dbReference type="Pfam" id="PF01094">
    <property type="entry name" value="ANF_receptor"/>
    <property type="match status" value="1"/>
</dbReference>
<dbReference type="Pfam" id="PF00003">
    <property type="entry name" value="7tm_3"/>
    <property type="match status" value="2"/>
</dbReference>
<dbReference type="PROSITE" id="PS50259">
    <property type="entry name" value="G_PROTEIN_RECEP_F3_4"/>
    <property type="match status" value="1"/>
</dbReference>
<dbReference type="OrthoDB" id="6133044at2759"/>
<evidence type="ECO:0000256" key="6">
    <source>
        <dbReference type="ARBA" id="ARBA00023136"/>
    </source>
</evidence>
<feature type="transmembrane region" description="Helical" evidence="10">
    <location>
        <begin position="709"/>
        <end position="730"/>
    </location>
</feature>
<dbReference type="CDD" id="cd13953">
    <property type="entry name" value="7tm_classC_mGluR-like"/>
    <property type="match status" value="1"/>
</dbReference>
<feature type="transmembrane region" description="Helical" evidence="10">
    <location>
        <begin position="848"/>
        <end position="870"/>
    </location>
</feature>
<dbReference type="InterPro" id="IPR001828">
    <property type="entry name" value="ANF_lig-bd_rcpt"/>
</dbReference>
<feature type="signal peptide" evidence="11">
    <location>
        <begin position="1"/>
        <end position="22"/>
    </location>
</feature>
<feature type="transmembrane region" description="Helical" evidence="10">
    <location>
        <begin position="603"/>
        <end position="625"/>
    </location>
</feature>
<evidence type="ECO:0000256" key="7">
    <source>
        <dbReference type="ARBA" id="ARBA00023170"/>
    </source>
</evidence>
<dbReference type="PANTHER" id="PTHR24060">
    <property type="entry name" value="METABOTROPIC GLUTAMATE RECEPTOR"/>
    <property type="match status" value="1"/>
</dbReference>
<comment type="subcellular location">
    <subcellularLocation>
        <location evidence="1">Cell membrane</location>
        <topology evidence="1">Multi-pass membrane protein</topology>
    </subcellularLocation>
</comment>
<feature type="domain" description="G-protein coupled receptors family 3 profile" evidence="12">
    <location>
        <begin position="603"/>
        <end position="955"/>
    </location>
</feature>
<dbReference type="FunFam" id="3.40.50.2300:FF:000145">
    <property type="entry name" value="Glutamate receptor, metabotropic"/>
    <property type="match status" value="1"/>
</dbReference>
<sequence>MHCPLLVISGLLTLAFVRPVADECLFSSISKNMYASPGDVNIGVIMTQTHGINGNKCDSTQLPGSWGIEYPEAVAFAVDKVNNEFQLLPNISLGFYILDDCEMTSMAVAQSLSFIVQPAASCHLDSCFHHTLSDSLDSDLDVPFYDVIGVVAPMTSIATVSISYLYTIAKMPIVGYITSSEELSNKDLHPLFFRVIGPDNFQADAMIKFVFQMGWSYISIVYSQGTYGERGFESLKSSASRYNICIATSHKVDETDATDLIASDLFNHVKARVVILFAEELQTKHVLNSVVKLNAIGQFIWISSDSIFIASKESISEHADIFVGAFVFFFYSPLLREFYDYVKKQNFRTTRNPWFKTAWEYLTNCSFSKDNCVENVDILRSPKFEFMPTTTLLIDAILTFANAAHNLIRELCPSAQGHDARACISRVNMVNYLKNVSFTGYTGAIQFDNNGDSGGRYVIYQLAYDSLNVPLGYGDPNSTLRKGLVMKEVANYDRSTGTVQYTEYNISWANLIQKERIVPLMPGNADSGIPESVCSRPCVAGEYKIQKELACCWECRRCRDNERIVNKNTSCEECPEFTWPDPLLDFTTCTEIRLTYYSTSDTLSILLITLATLTSVLTIFIAVFYHKFRELQVIKASSRELSFIQLLAILTGYINVISFQTLPSDISCVINFFLFCISFSALYAPLLMKTIRIYRIFKTSVENIKGLHFISPISQVCSSSALIVVQVIHIRSFHCSSWKKIILNHGRSENFFQWGWEKPIYIERAPNQQKSERRSRPIYPPASFGAVGRLADVRERFCVLLEVDLRKPQGDDPICLCVAVFSISSPSAKRSQLVRTEPFVELACDLTFLGLTSFLAYNIILVILCAIFAFKTRKLPDNFNESRFISMCVSTTLVIWLAFVPTYFTAGMEYIRILILSVALLLNHTVALVMLYLPKLYAAIYIPSESVRTNRFNSPTRLHVPRFASTNRVAPSLRDMDNM</sequence>
<evidence type="ECO:0000256" key="11">
    <source>
        <dbReference type="SAM" id="SignalP"/>
    </source>
</evidence>
<keyword evidence="8" id="KW-0325">Glycoprotein</keyword>
<accession>A0A9W2YZC0</accession>
<evidence type="ECO:0000256" key="4">
    <source>
        <dbReference type="ARBA" id="ARBA00022989"/>
    </source>
</evidence>
<keyword evidence="2" id="KW-1003">Cell membrane</keyword>
<dbReference type="OMA" id="CERTHWP"/>